<comment type="subcellular location">
    <subcellularLocation>
        <location evidence="1">Vacuole</location>
    </subcellularLocation>
</comment>
<dbReference type="SUPFAM" id="SSF63829">
    <property type="entry name" value="Calcium-dependent phosphotriesterase"/>
    <property type="match status" value="1"/>
</dbReference>
<comment type="similarity">
    <text evidence="2">Belongs to the strictosidine synthase family.</text>
</comment>
<evidence type="ECO:0000256" key="1">
    <source>
        <dbReference type="ARBA" id="ARBA00004116"/>
    </source>
</evidence>
<name>A0ABU6RTN4_9FABA</name>
<keyword evidence="7" id="KW-1133">Transmembrane helix</keyword>
<reference evidence="9 10" key="1">
    <citation type="journal article" date="2023" name="Plants (Basel)">
        <title>Bridging the Gap: Combining Genomics and Transcriptomics Approaches to Understand Stylosanthes scabra, an Orphan Legume from the Brazilian Caatinga.</title>
        <authorList>
            <person name="Ferreira-Neto J.R.C."/>
            <person name="da Silva M.D."/>
            <person name="Binneck E."/>
            <person name="de Melo N.F."/>
            <person name="da Silva R.H."/>
            <person name="de Melo A.L.T.M."/>
            <person name="Pandolfi V."/>
            <person name="Bustamante F.O."/>
            <person name="Brasileiro-Vidal A.C."/>
            <person name="Benko-Iseppon A.M."/>
        </authorList>
    </citation>
    <scope>NUCLEOTIDE SEQUENCE [LARGE SCALE GENOMIC DNA]</scope>
    <source>
        <tissue evidence="9">Leaves</tissue>
    </source>
</reference>
<comment type="caution">
    <text evidence="9">The sequence shown here is derived from an EMBL/GenBank/DDBJ whole genome shotgun (WGS) entry which is preliminary data.</text>
</comment>
<evidence type="ECO:0000313" key="10">
    <source>
        <dbReference type="Proteomes" id="UP001341840"/>
    </source>
</evidence>
<dbReference type="InterPro" id="IPR011042">
    <property type="entry name" value="6-blade_b-propeller_TolB-like"/>
</dbReference>
<organism evidence="9 10">
    <name type="scientific">Stylosanthes scabra</name>
    <dbReference type="NCBI Taxonomy" id="79078"/>
    <lineage>
        <taxon>Eukaryota</taxon>
        <taxon>Viridiplantae</taxon>
        <taxon>Streptophyta</taxon>
        <taxon>Embryophyta</taxon>
        <taxon>Tracheophyta</taxon>
        <taxon>Spermatophyta</taxon>
        <taxon>Magnoliopsida</taxon>
        <taxon>eudicotyledons</taxon>
        <taxon>Gunneridae</taxon>
        <taxon>Pentapetalae</taxon>
        <taxon>rosids</taxon>
        <taxon>fabids</taxon>
        <taxon>Fabales</taxon>
        <taxon>Fabaceae</taxon>
        <taxon>Papilionoideae</taxon>
        <taxon>50 kb inversion clade</taxon>
        <taxon>dalbergioids sensu lato</taxon>
        <taxon>Dalbergieae</taxon>
        <taxon>Pterocarpus clade</taxon>
        <taxon>Stylosanthes</taxon>
    </lineage>
</organism>
<keyword evidence="10" id="KW-1185">Reference proteome</keyword>
<dbReference type="PANTHER" id="PTHR10426:SF88">
    <property type="entry name" value="ADIPOCYTE PLASMA MEMBRANE-ASSOCIATED PROTEIN HEMOMUCIN-RELATED"/>
    <property type="match status" value="1"/>
</dbReference>
<accession>A0ABU6RTN4</accession>
<dbReference type="EMBL" id="JASCZI010031757">
    <property type="protein sequence ID" value="MED6127375.1"/>
    <property type="molecule type" value="Genomic_DNA"/>
</dbReference>
<dbReference type="Pfam" id="PF03088">
    <property type="entry name" value="Str_synth"/>
    <property type="match status" value="1"/>
</dbReference>
<evidence type="ECO:0000256" key="2">
    <source>
        <dbReference type="ARBA" id="ARBA00009191"/>
    </source>
</evidence>
<evidence type="ECO:0000256" key="3">
    <source>
        <dbReference type="ARBA" id="ARBA00022553"/>
    </source>
</evidence>
<gene>
    <name evidence="9" type="primary">YLS2_5</name>
    <name evidence="9" type="ORF">PIB30_087577</name>
</gene>
<dbReference type="Gene3D" id="2.120.10.30">
    <property type="entry name" value="TolB, C-terminal domain"/>
    <property type="match status" value="1"/>
</dbReference>
<evidence type="ECO:0000256" key="6">
    <source>
        <dbReference type="SAM" id="MobiDB-lite"/>
    </source>
</evidence>
<evidence type="ECO:0000256" key="5">
    <source>
        <dbReference type="ARBA" id="ARBA00023180"/>
    </source>
</evidence>
<evidence type="ECO:0000259" key="8">
    <source>
        <dbReference type="Pfam" id="PF03088"/>
    </source>
</evidence>
<dbReference type="InterPro" id="IPR018119">
    <property type="entry name" value="Strictosidine_synth_cons-reg"/>
</dbReference>
<feature type="region of interest" description="Disordered" evidence="6">
    <location>
        <begin position="1"/>
        <end position="20"/>
    </location>
</feature>
<sequence length="393" mass="44080">MQKNRISNSPRVDSPSPTRTKSTPWLFRVSFLLLLPLILATVLFRIEPFEPVHFPVHEITRLNLAATVARNSNMLRGSEVVGKGRVAGPEDLVYDEAARVVYTGCEDGWIKRVRLSNDSVSDSVEDWVNTGGRPLGLAFDHHGSLIVGDANKGLLRVTMDKKVEVLTDEVDGLKFKLTDGVDVAKDGIIYFTDASYKYSLKDHSLDLFEGRPHGRFMSYDPTTKKTKVLANNLFFPNGVSVSPDQQFVIFCESLLMKCKKYYIEGPKKGTIDKFCDLPGAPDNIHYDEQGTNYWIGIATEYTAEFELALRYPFIRKAIVIFSKYIMNPSLSKNGGIIAVDLEGKPIAHYYDPKLSLTAGIKIGNHIYCGSISHPYIIRLDVKEYPATPTQFQQ</sequence>
<evidence type="ECO:0000256" key="4">
    <source>
        <dbReference type="ARBA" id="ARBA00022554"/>
    </source>
</evidence>
<feature type="domain" description="Strictosidine synthase conserved region" evidence="8">
    <location>
        <begin position="179"/>
        <end position="265"/>
    </location>
</feature>
<keyword evidence="4" id="KW-0926">Vacuole</keyword>
<keyword evidence="7" id="KW-0812">Transmembrane</keyword>
<dbReference type="Pfam" id="PF20067">
    <property type="entry name" value="SSL_N"/>
    <property type="match status" value="1"/>
</dbReference>
<keyword evidence="3" id="KW-0597">Phosphoprotein</keyword>
<dbReference type="PANTHER" id="PTHR10426">
    <property type="entry name" value="STRICTOSIDINE SYNTHASE-RELATED"/>
    <property type="match status" value="1"/>
</dbReference>
<evidence type="ECO:0000256" key="7">
    <source>
        <dbReference type="SAM" id="Phobius"/>
    </source>
</evidence>
<evidence type="ECO:0000313" key="9">
    <source>
        <dbReference type="EMBL" id="MED6127375.1"/>
    </source>
</evidence>
<keyword evidence="5" id="KW-0325">Glycoprotein</keyword>
<dbReference type="Proteomes" id="UP001341840">
    <property type="component" value="Unassembled WGS sequence"/>
</dbReference>
<proteinExistence type="inferred from homology"/>
<feature type="transmembrane region" description="Helical" evidence="7">
    <location>
        <begin position="25"/>
        <end position="46"/>
    </location>
</feature>
<protein>
    <submittedName>
        <fullName evidence="9">Yls2-like</fullName>
    </submittedName>
</protein>
<keyword evidence="7" id="KW-0472">Membrane</keyword>